<dbReference type="GO" id="GO:0030170">
    <property type="term" value="F:pyridoxal phosphate binding"/>
    <property type="evidence" value="ECO:0007669"/>
    <property type="project" value="UniProtKB-UniRule"/>
</dbReference>
<dbReference type="InterPro" id="IPR029066">
    <property type="entry name" value="PLP-binding_barrel"/>
</dbReference>
<protein>
    <recommendedName>
        <fullName evidence="2">Pyridoxal phosphate homeostasis protein</fullName>
        <shortName evidence="2">PLP homeostasis protein</shortName>
    </recommendedName>
</protein>
<feature type="domain" description="Alanine racemase N-terminal" evidence="5">
    <location>
        <begin position="7"/>
        <end position="225"/>
    </location>
</feature>
<reference evidence="6 7" key="1">
    <citation type="submission" date="2016-11" db="EMBL/GenBank/DDBJ databases">
        <title>Draft Genome Sequences of Nine Cyanobacterial Strains from Diverse Habitats.</title>
        <authorList>
            <person name="Zhu T."/>
            <person name="Hou S."/>
            <person name="Lu X."/>
            <person name="Hess W.R."/>
        </authorList>
    </citation>
    <scope>NUCLEOTIDE SEQUENCE [LARGE SCALE GENOMIC DNA]</scope>
    <source>
        <strain evidence="6 7">NIES-30</strain>
    </source>
</reference>
<dbReference type="Gene3D" id="3.20.20.10">
    <property type="entry name" value="Alanine racemase"/>
    <property type="match status" value="1"/>
</dbReference>
<dbReference type="SUPFAM" id="SSF51419">
    <property type="entry name" value="PLP-binding barrel"/>
    <property type="match status" value="1"/>
</dbReference>
<evidence type="ECO:0000256" key="2">
    <source>
        <dbReference type="HAMAP-Rule" id="MF_02087"/>
    </source>
</evidence>
<dbReference type="PANTHER" id="PTHR10146">
    <property type="entry name" value="PROLINE SYNTHETASE CO-TRANSCRIBED BACTERIAL HOMOLOG PROTEIN"/>
    <property type="match status" value="1"/>
</dbReference>
<dbReference type="InterPro" id="IPR001608">
    <property type="entry name" value="Ala_racemase_N"/>
</dbReference>
<comment type="caution">
    <text evidence="6">The sequence shown here is derived from an EMBL/GenBank/DDBJ whole genome shotgun (WGS) entry which is preliminary data.</text>
</comment>
<dbReference type="STRING" id="549789.NIES30_18555"/>
<comment type="function">
    <text evidence="2">Pyridoxal 5'-phosphate (PLP)-binding protein, which is involved in PLP homeostasis.</text>
</comment>
<dbReference type="Pfam" id="PF01168">
    <property type="entry name" value="Ala_racemase_N"/>
    <property type="match status" value="1"/>
</dbReference>
<keyword evidence="7" id="KW-1185">Reference proteome</keyword>
<evidence type="ECO:0000256" key="1">
    <source>
        <dbReference type="ARBA" id="ARBA00022898"/>
    </source>
</evidence>
<proteinExistence type="inferred from homology"/>
<comment type="cofactor">
    <cofactor evidence="3">
        <name>pyridoxal 5'-phosphate</name>
        <dbReference type="ChEBI" id="CHEBI:597326"/>
    </cofactor>
</comment>
<feature type="modified residue" description="N6-(pyridoxal phosphate)lysine" evidence="2 3">
    <location>
        <position position="30"/>
    </location>
</feature>
<dbReference type="FunFam" id="3.20.20.10:FF:000018">
    <property type="entry name" value="Pyridoxal phosphate homeostasis protein"/>
    <property type="match status" value="1"/>
</dbReference>
<accession>A0A1U7J1L4</accession>
<evidence type="ECO:0000259" key="5">
    <source>
        <dbReference type="Pfam" id="PF01168"/>
    </source>
</evidence>
<dbReference type="PANTHER" id="PTHR10146:SF14">
    <property type="entry name" value="PYRIDOXAL PHOSPHATE HOMEOSTASIS PROTEIN"/>
    <property type="match status" value="1"/>
</dbReference>
<dbReference type="PIRSF" id="PIRSF004848">
    <property type="entry name" value="YBL036c_PLPDEIII"/>
    <property type="match status" value="1"/>
</dbReference>
<comment type="similarity">
    <text evidence="2 4">Belongs to the pyridoxal phosphate-binding protein YggS/PROSC family.</text>
</comment>
<dbReference type="EMBL" id="MRCG01000015">
    <property type="protein sequence ID" value="OKH45879.1"/>
    <property type="molecule type" value="Genomic_DNA"/>
</dbReference>
<dbReference type="AlphaFoldDB" id="A0A1U7J1L4"/>
<dbReference type="InterPro" id="IPR011078">
    <property type="entry name" value="PyrdxlP_homeostasis"/>
</dbReference>
<dbReference type="Proteomes" id="UP000185557">
    <property type="component" value="Unassembled WGS sequence"/>
</dbReference>
<evidence type="ECO:0000256" key="4">
    <source>
        <dbReference type="RuleBase" id="RU004514"/>
    </source>
</evidence>
<organism evidence="6 7">
    <name type="scientific">Phormidium tenue NIES-30</name>
    <dbReference type="NCBI Taxonomy" id="549789"/>
    <lineage>
        <taxon>Bacteria</taxon>
        <taxon>Bacillati</taxon>
        <taxon>Cyanobacteriota</taxon>
        <taxon>Cyanophyceae</taxon>
        <taxon>Oscillatoriophycideae</taxon>
        <taxon>Oscillatoriales</taxon>
        <taxon>Oscillatoriaceae</taxon>
        <taxon>Phormidium</taxon>
    </lineage>
</organism>
<evidence type="ECO:0000313" key="6">
    <source>
        <dbReference type="EMBL" id="OKH45879.1"/>
    </source>
</evidence>
<dbReference type="NCBIfam" id="TIGR00044">
    <property type="entry name" value="YggS family pyridoxal phosphate-dependent enzyme"/>
    <property type="match status" value="1"/>
</dbReference>
<dbReference type="HAMAP" id="MF_02087">
    <property type="entry name" value="PLP_homeostasis"/>
    <property type="match status" value="1"/>
</dbReference>
<evidence type="ECO:0000313" key="7">
    <source>
        <dbReference type="Proteomes" id="UP000185557"/>
    </source>
</evidence>
<sequence length="228" mass="24721">MTAAPGALPEQFERIRQSIPPTVTLIAVTKFLPVATIRSAYDKGIRHFGESRVQEAIAKQADLSDLPDITWHLIGHLQTNKARKAVEHFDWIHSVDSLKLAERLDQAAQELGKVPHCCLQVKLVPDPPKAGLEAAELPDLLPQFDQLAHLQICGLMTIPPQGSSPDTVREVFAGAKSLADTINKTSFKRLHIDQLSMGMSGDYGAAIACGATMVRLGTILFGARPSST</sequence>
<dbReference type="RefSeq" id="WP_073609928.1">
    <property type="nucleotide sequence ID" value="NZ_MRCG01000015.1"/>
</dbReference>
<dbReference type="OrthoDB" id="9804072at2"/>
<gene>
    <name evidence="6" type="ORF">NIES30_18555</name>
</gene>
<keyword evidence="1 2" id="KW-0663">Pyridoxal phosphate</keyword>
<evidence type="ECO:0000256" key="3">
    <source>
        <dbReference type="PIRSR" id="PIRSR004848-1"/>
    </source>
</evidence>
<name>A0A1U7J1L4_9CYAN</name>
<dbReference type="CDD" id="cd00635">
    <property type="entry name" value="PLPDE_III_YBL036c_like"/>
    <property type="match status" value="1"/>
</dbReference>